<dbReference type="EMBL" id="LR721782">
    <property type="protein sequence ID" value="VVW23349.1"/>
    <property type="molecule type" value="Genomic_DNA"/>
</dbReference>
<feature type="compositionally biased region" description="Basic and acidic residues" evidence="1">
    <location>
        <begin position="1"/>
        <end position="13"/>
    </location>
</feature>
<evidence type="ECO:0000313" key="2">
    <source>
        <dbReference type="EMBL" id="VVW23349.1"/>
    </source>
</evidence>
<feature type="region of interest" description="Disordered" evidence="1">
    <location>
        <begin position="1"/>
        <end position="29"/>
    </location>
</feature>
<sequence>MRDASGMIDRTEARAASFPPRPSLCVGDTKRVHRSGTGLISSMAKHPKQDCTLTRSLLRDRGIRWNRLTTLASR</sequence>
<gene>
    <name evidence="2" type="ORF">NYM_LOCUS18220</name>
</gene>
<reference evidence="2" key="1">
    <citation type="submission" date="2019-09" db="EMBL/GenBank/DDBJ databases">
        <authorList>
            <person name="Zhang L."/>
        </authorList>
    </citation>
    <scope>NUCLEOTIDE SEQUENCE</scope>
</reference>
<proteinExistence type="predicted"/>
<name>A0A5K1C8R0_9MAGN</name>
<organism evidence="2">
    <name type="scientific">Nymphaea colorata</name>
    <name type="common">pocket water lily</name>
    <dbReference type="NCBI Taxonomy" id="210225"/>
    <lineage>
        <taxon>Eukaryota</taxon>
        <taxon>Viridiplantae</taxon>
        <taxon>Streptophyta</taxon>
        <taxon>Embryophyta</taxon>
        <taxon>Tracheophyta</taxon>
        <taxon>Spermatophyta</taxon>
        <taxon>Magnoliopsida</taxon>
        <taxon>Nymphaeales</taxon>
        <taxon>Nymphaeaceae</taxon>
        <taxon>Nymphaea</taxon>
    </lineage>
</organism>
<dbReference type="Gramene" id="NC4G0199740.1">
    <property type="protein sequence ID" value="NC4G0199740.1:cds"/>
    <property type="gene ID" value="NC4G0199740"/>
</dbReference>
<dbReference type="AlphaFoldDB" id="A0A5K1C8R0"/>
<protein>
    <submittedName>
        <fullName evidence="2">Uncharacterized protein</fullName>
    </submittedName>
</protein>
<evidence type="ECO:0000256" key="1">
    <source>
        <dbReference type="SAM" id="MobiDB-lite"/>
    </source>
</evidence>
<accession>A0A5K1C8R0</accession>